<dbReference type="PANTHER" id="PTHR30336">
    <property type="entry name" value="INNER MEMBRANE PROTEIN, PROBABLE PERMEASE"/>
    <property type="match status" value="1"/>
</dbReference>
<dbReference type="InterPro" id="IPR014729">
    <property type="entry name" value="Rossmann-like_a/b/a_fold"/>
</dbReference>
<evidence type="ECO:0000259" key="1">
    <source>
        <dbReference type="Pfam" id="PF02698"/>
    </source>
</evidence>
<proteinExistence type="predicted"/>
<dbReference type="InterPro" id="IPR051599">
    <property type="entry name" value="Cell_Envelope_Assoc"/>
</dbReference>
<dbReference type="InterPro" id="IPR003848">
    <property type="entry name" value="DUF218"/>
</dbReference>
<evidence type="ECO:0000313" key="3">
    <source>
        <dbReference type="Proteomes" id="UP000178264"/>
    </source>
</evidence>
<dbReference type="EMBL" id="MGER01000019">
    <property type="protein sequence ID" value="OGL88647.1"/>
    <property type="molecule type" value="Genomic_DNA"/>
</dbReference>
<reference evidence="2 3" key="1">
    <citation type="journal article" date="2016" name="Nat. Commun.">
        <title>Thousands of microbial genomes shed light on interconnected biogeochemical processes in an aquifer system.</title>
        <authorList>
            <person name="Anantharaman K."/>
            <person name="Brown C.T."/>
            <person name="Hug L.A."/>
            <person name="Sharon I."/>
            <person name="Castelle C.J."/>
            <person name="Probst A.J."/>
            <person name="Thomas B.C."/>
            <person name="Singh A."/>
            <person name="Wilkins M.J."/>
            <person name="Karaoz U."/>
            <person name="Brodie E.L."/>
            <person name="Williams K.H."/>
            <person name="Hubbard S.S."/>
            <person name="Banfield J.F."/>
        </authorList>
    </citation>
    <scope>NUCLEOTIDE SEQUENCE [LARGE SCALE GENOMIC DNA]</scope>
</reference>
<organism evidence="2 3">
    <name type="scientific">Candidatus Uhrbacteria bacterium RIFCSPLOWO2_02_FULL_49_11</name>
    <dbReference type="NCBI Taxonomy" id="1802409"/>
    <lineage>
        <taxon>Bacteria</taxon>
        <taxon>Candidatus Uhriibacteriota</taxon>
    </lineage>
</organism>
<name>A0A1F7VF73_9BACT</name>
<dbReference type="Proteomes" id="UP000178264">
    <property type="component" value="Unassembled WGS sequence"/>
</dbReference>
<dbReference type="PANTHER" id="PTHR30336:SF20">
    <property type="entry name" value="DUF218 DOMAIN-CONTAINING PROTEIN"/>
    <property type="match status" value="1"/>
</dbReference>
<dbReference type="CDD" id="cd06259">
    <property type="entry name" value="YdcF-like"/>
    <property type="match status" value="1"/>
</dbReference>
<comment type="caution">
    <text evidence="2">The sequence shown here is derived from an EMBL/GenBank/DDBJ whole genome shotgun (WGS) entry which is preliminary data.</text>
</comment>
<dbReference type="Pfam" id="PF02698">
    <property type="entry name" value="DUF218"/>
    <property type="match status" value="1"/>
</dbReference>
<gene>
    <name evidence="2" type="ORF">A3I42_02190</name>
</gene>
<sequence length="185" mass="20670">MFLLCVSAVVTGYVVLIVNVYRYRETQDINDADAIVVLGAAQWDGEPSPMFRVRLDRACTLYHRGNAPYIFVTGGMGEGTQVSDSRIGKEYLVSAGVDGHAVLIEEQSHTTWQNLNQVKKVLSGKKLDSILLVSHDFHIMRAKKMAQDLGMVTYASPIRTHHALSKFSFAMREAGLYVLYLIFKV</sequence>
<dbReference type="AlphaFoldDB" id="A0A1F7VF73"/>
<dbReference type="GO" id="GO:0005886">
    <property type="term" value="C:plasma membrane"/>
    <property type="evidence" value="ECO:0007669"/>
    <property type="project" value="TreeGrafter"/>
</dbReference>
<evidence type="ECO:0000313" key="2">
    <source>
        <dbReference type="EMBL" id="OGL88647.1"/>
    </source>
</evidence>
<protein>
    <recommendedName>
        <fullName evidence="1">DUF218 domain-containing protein</fullName>
    </recommendedName>
</protein>
<accession>A0A1F7VF73</accession>
<feature type="domain" description="DUF218" evidence="1">
    <location>
        <begin position="33"/>
        <end position="173"/>
    </location>
</feature>
<dbReference type="Gene3D" id="3.40.50.620">
    <property type="entry name" value="HUPs"/>
    <property type="match status" value="1"/>
</dbReference>